<organism evidence="4 5">
    <name type="scientific">Brachionus calyciflorus</name>
    <dbReference type="NCBI Taxonomy" id="104777"/>
    <lineage>
        <taxon>Eukaryota</taxon>
        <taxon>Metazoa</taxon>
        <taxon>Spiralia</taxon>
        <taxon>Gnathifera</taxon>
        <taxon>Rotifera</taxon>
        <taxon>Eurotatoria</taxon>
        <taxon>Monogononta</taxon>
        <taxon>Pseudotrocha</taxon>
        <taxon>Ploima</taxon>
        <taxon>Brachionidae</taxon>
        <taxon>Brachionus</taxon>
    </lineage>
</organism>
<name>A0A814CIP3_9BILA</name>
<evidence type="ECO:0000313" key="5">
    <source>
        <dbReference type="Proteomes" id="UP000663879"/>
    </source>
</evidence>
<keyword evidence="3" id="KW-0539">Nucleus</keyword>
<dbReference type="PANTHER" id="PTHR23043">
    <property type="entry name" value="HYPOXIA-INDUCIBLE FACTOR 1 ALPHA"/>
    <property type="match status" value="1"/>
</dbReference>
<dbReference type="OrthoDB" id="9978016at2759"/>
<accession>A0A814CIP3</accession>
<evidence type="ECO:0000256" key="3">
    <source>
        <dbReference type="ARBA" id="ARBA00023242"/>
    </source>
</evidence>
<dbReference type="AlphaFoldDB" id="A0A814CIP3"/>
<dbReference type="EMBL" id="CAJNOC010002572">
    <property type="protein sequence ID" value="CAF0940765.1"/>
    <property type="molecule type" value="Genomic_DNA"/>
</dbReference>
<keyword evidence="5" id="KW-1185">Reference proteome</keyword>
<comment type="caution">
    <text evidence="4">The sequence shown here is derived from an EMBL/GenBank/DDBJ whole genome shotgun (WGS) entry which is preliminary data.</text>
</comment>
<gene>
    <name evidence="4" type="ORF">OXX778_LOCUS13416</name>
</gene>
<keyword evidence="1" id="KW-0805">Transcription regulation</keyword>
<dbReference type="PANTHER" id="PTHR23043:SF39">
    <property type="entry name" value="DYSFUSION, ISOFORM D"/>
    <property type="match status" value="1"/>
</dbReference>
<protein>
    <submittedName>
        <fullName evidence="4">Uncharacterized protein</fullName>
    </submittedName>
</protein>
<dbReference type="Proteomes" id="UP000663879">
    <property type="component" value="Unassembled WGS sequence"/>
</dbReference>
<reference evidence="4" key="1">
    <citation type="submission" date="2021-02" db="EMBL/GenBank/DDBJ databases">
        <authorList>
            <person name="Nowell W R."/>
        </authorList>
    </citation>
    <scope>NUCLEOTIDE SEQUENCE</scope>
    <source>
        <strain evidence="4">Ploen Becks lab</strain>
    </source>
</reference>
<proteinExistence type="predicted"/>
<evidence type="ECO:0000256" key="2">
    <source>
        <dbReference type="ARBA" id="ARBA00023163"/>
    </source>
</evidence>
<evidence type="ECO:0000313" key="4">
    <source>
        <dbReference type="EMBL" id="CAF0940765.1"/>
    </source>
</evidence>
<dbReference type="Gene3D" id="3.30.450.20">
    <property type="entry name" value="PAS domain"/>
    <property type="match status" value="2"/>
</dbReference>
<sequence length="487" mass="57461">MDFDFSNQTGNSKERRDQLKKETDLLAKELPFKFEKTSQLRILKAICTYIKKEKHFCQFKMSQNPYLNNQFISSLDENLDQIMPGFISCFTKTGELLYLSENITEFFGFNAMDILFAYDSILEIVCKQDVPVFTELFQNYDNYVLNRFSFFSSWFVSKIQKKHIFISEYKQFKVSGHYDLETELFVISCQPVLSINNRETLALCDTTCFRTTHKLNLQILDYSKNLSEFLGYAPNEFRDHKFNLYNLLSTDSIDIIVKRHKDLLVIKNTRGYVDCVKLTHKDLGYVDCLLNIYYDPKGFIVCVFQVLSKFDMDGYLTYMSKLENKEIKNEIIAADSPQSSLNTSAELSIKVESPFENEQWETTNYVQKREYIQAEEEQAEEPIRCKKQKCFYEQDIYNIQELLKEEVFKTNTNTNNYGNFEDQYFDFGYQLQNFDFLADSNSSCYNNINNNINNNFITNININNNNSNGYESFNDFHGFYEQNIPIY</sequence>
<evidence type="ECO:0000256" key="1">
    <source>
        <dbReference type="ARBA" id="ARBA00023015"/>
    </source>
</evidence>
<dbReference type="GO" id="GO:0000981">
    <property type="term" value="F:DNA-binding transcription factor activity, RNA polymerase II-specific"/>
    <property type="evidence" value="ECO:0007669"/>
    <property type="project" value="TreeGrafter"/>
</dbReference>
<dbReference type="GO" id="GO:0000977">
    <property type="term" value="F:RNA polymerase II transcription regulatory region sequence-specific DNA binding"/>
    <property type="evidence" value="ECO:0007669"/>
    <property type="project" value="TreeGrafter"/>
</dbReference>
<keyword evidence="2" id="KW-0804">Transcription</keyword>